<dbReference type="SUPFAM" id="SSF117281">
    <property type="entry name" value="Kelch motif"/>
    <property type="match status" value="1"/>
</dbReference>
<dbReference type="PANTHER" id="PTHR45632">
    <property type="entry name" value="LD33804P"/>
    <property type="match status" value="1"/>
</dbReference>
<keyword evidence="3" id="KW-1185">Reference proteome</keyword>
<dbReference type="NCBIfam" id="TIGR03548">
    <property type="entry name" value="mutarot_permut"/>
    <property type="match status" value="1"/>
</dbReference>
<keyword evidence="1" id="KW-0732">Signal</keyword>
<protein>
    <submittedName>
        <fullName evidence="2">Cyclically-permuted mutarotase family protein</fullName>
    </submittedName>
</protein>
<sequence>MSIKNLIMSSLSLLSGLSANAFTTDSLTQMKGFPTTETGIEQGVSACFAGHIGAYIVMAGGCNFPVNTLAPDSKKKFYKGIYSARSTTGDQLAWTQIGSLPEPIAYGVAVSCADGMIIAGGQNESGSKHGVYRITLAKDGQARVTALPSMPCKVDNMAGALVGRHLYIVGGMVDGKASNRVLCLDLDHLNRGWKDIQPFPGLPRVQPIAGSLGERKLCLFGGFAPATSEKEAQLAMDGYLFDEETATWKNLDCPKDDTGEDLFVGGGAAINIATDHLLVTGGVNKDIFLSAVNHPQPDYLSHPIAWYQFNPYTLLYNEGGWQVLSKHTETARAGAAMVKTDDGVFVIGGELKPRVRSNQIIKYPEQAPHEREIK</sequence>
<feature type="signal peptide" evidence="1">
    <location>
        <begin position="1"/>
        <end position="21"/>
    </location>
</feature>
<evidence type="ECO:0000256" key="1">
    <source>
        <dbReference type="SAM" id="SignalP"/>
    </source>
</evidence>
<dbReference type="PANTHER" id="PTHR45632:SF24">
    <property type="entry name" value="GALACTOSE OXIDASE"/>
    <property type="match status" value="1"/>
</dbReference>
<dbReference type="EMBL" id="ACVA01000063">
    <property type="protein sequence ID" value="EEX17607.1"/>
    <property type="molecule type" value="Genomic_DNA"/>
</dbReference>
<feature type="chain" id="PRO_5002999164" evidence="1">
    <location>
        <begin position="22"/>
        <end position="374"/>
    </location>
</feature>
<dbReference type="Proteomes" id="UP000003327">
    <property type="component" value="Unassembled WGS sequence"/>
</dbReference>
<evidence type="ECO:0000313" key="2">
    <source>
        <dbReference type="EMBL" id="EEX17607.1"/>
    </source>
</evidence>
<dbReference type="Gene3D" id="2.120.10.80">
    <property type="entry name" value="Kelch-type beta propeller"/>
    <property type="match status" value="1"/>
</dbReference>
<comment type="caution">
    <text evidence="2">The sequence shown here is derived from an EMBL/GenBank/DDBJ whole genome shotgun (WGS) entry which is preliminary data.</text>
</comment>
<gene>
    <name evidence="2" type="ORF">HMPREF0973_02571</name>
</gene>
<proteinExistence type="predicted"/>
<dbReference type="HOGENOM" id="CLU_054027_1_0_10"/>
<dbReference type="InterPro" id="IPR019937">
    <property type="entry name" value="Cycl-permuted_mutarotase"/>
</dbReference>
<name>C9MSF2_9BACT</name>
<dbReference type="AlphaFoldDB" id="C9MSF2"/>
<dbReference type="InterPro" id="IPR015915">
    <property type="entry name" value="Kelch-typ_b-propeller"/>
</dbReference>
<accession>C9MSF2</accession>
<dbReference type="InterPro" id="IPR056734">
    <property type="entry name" value="NANM"/>
</dbReference>
<organism evidence="2 3">
    <name type="scientific">Prevotella veroralis F0319</name>
    <dbReference type="NCBI Taxonomy" id="649761"/>
    <lineage>
        <taxon>Bacteria</taxon>
        <taxon>Pseudomonadati</taxon>
        <taxon>Bacteroidota</taxon>
        <taxon>Bacteroidia</taxon>
        <taxon>Bacteroidales</taxon>
        <taxon>Prevotellaceae</taxon>
        <taxon>Prevotella</taxon>
    </lineage>
</organism>
<dbReference type="Pfam" id="PF24996">
    <property type="entry name" value="NANM"/>
    <property type="match status" value="2"/>
</dbReference>
<evidence type="ECO:0000313" key="3">
    <source>
        <dbReference type="Proteomes" id="UP000003327"/>
    </source>
</evidence>
<dbReference type="STRING" id="649761.HMPREF0973_02571"/>
<dbReference type="eggNOG" id="COG3055">
    <property type="taxonomic scope" value="Bacteria"/>
</dbReference>
<reference evidence="2 3" key="1">
    <citation type="submission" date="2009-09" db="EMBL/GenBank/DDBJ databases">
        <authorList>
            <person name="Weinstock G."/>
            <person name="Sodergren E."/>
            <person name="Clifton S."/>
            <person name="Fulton L."/>
            <person name="Fulton B."/>
            <person name="Courtney L."/>
            <person name="Fronick C."/>
            <person name="Harrison M."/>
            <person name="Strong C."/>
            <person name="Farmer C."/>
            <person name="Delahaunty K."/>
            <person name="Markovic C."/>
            <person name="Hall O."/>
            <person name="Minx P."/>
            <person name="Tomlinson C."/>
            <person name="Mitreva M."/>
            <person name="Nelson J."/>
            <person name="Hou S."/>
            <person name="Wollam A."/>
            <person name="Pepin K.H."/>
            <person name="Johnson M."/>
            <person name="Bhonagiri V."/>
            <person name="Nash W.E."/>
            <person name="Warren W."/>
            <person name="Chinwalla A."/>
            <person name="Mardis E.R."/>
            <person name="Wilson R.K."/>
        </authorList>
    </citation>
    <scope>NUCLEOTIDE SEQUENCE [LARGE SCALE GENOMIC DNA]</scope>
    <source>
        <strain evidence="2 3">F0319</strain>
    </source>
</reference>